<dbReference type="EMBL" id="KB206755">
    <property type="protein sequence ID" value="ELP88507.1"/>
    <property type="molecule type" value="Genomic_DNA"/>
</dbReference>
<keyword evidence="3" id="KW-1185">Reference proteome</keyword>
<feature type="transmembrane region" description="Helical" evidence="1">
    <location>
        <begin position="21"/>
        <end position="43"/>
    </location>
</feature>
<reference evidence="2 3" key="1">
    <citation type="submission" date="2012-10" db="EMBL/GenBank/DDBJ databases">
        <authorList>
            <person name="Zafar N."/>
            <person name="Inman J."/>
            <person name="Hall N."/>
            <person name="Lorenzi H."/>
            <person name="Caler E."/>
        </authorList>
    </citation>
    <scope>NUCLEOTIDE SEQUENCE [LARGE SCALE GENOMIC DNA]</scope>
    <source>
        <strain evidence="2 3">IP1</strain>
    </source>
</reference>
<evidence type="ECO:0000256" key="1">
    <source>
        <dbReference type="SAM" id="Phobius"/>
    </source>
</evidence>
<feature type="transmembrane region" description="Helical" evidence="1">
    <location>
        <begin position="202"/>
        <end position="220"/>
    </location>
</feature>
<feature type="transmembrane region" description="Helical" evidence="1">
    <location>
        <begin position="100"/>
        <end position="123"/>
    </location>
</feature>
<feature type="transmembrane region" description="Helical" evidence="1">
    <location>
        <begin position="135"/>
        <end position="156"/>
    </location>
</feature>
<dbReference type="KEGG" id="eiv:EIN_344570"/>
<feature type="transmembrane region" description="Helical" evidence="1">
    <location>
        <begin position="177"/>
        <end position="196"/>
    </location>
</feature>
<accession>A0A0A1U381</accession>
<sequence length="252" mass="28569">MVMNDLKQVLHNGIGLTPLMVKLALLVDGTSKAINIVIAIIQHHFPPKALPMLMEVSVLPPEWYISVSMGIVVSLVWFYYTIALHIPLASLFITHKNKYYFTLSFLSALLFSVLLFVCPLYKLFPPNYMLNGIPLTMFIVHYLSLFAYGGHCFAFLAIVWKTPQLQKLDNLQFRCKYLLLLMTFLLAMTAFVLYYQGSLSCGIVDCISYVCLCAVILMHNSDYSKMIKAKDEIDAIDGFSNHMRQIVTSNST</sequence>
<dbReference type="GeneID" id="14887464"/>
<keyword evidence="1" id="KW-0472">Membrane</keyword>
<evidence type="ECO:0000313" key="3">
    <source>
        <dbReference type="Proteomes" id="UP000014680"/>
    </source>
</evidence>
<organism evidence="2 3">
    <name type="scientific">Entamoeba invadens IP1</name>
    <dbReference type="NCBI Taxonomy" id="370355"/>
    <lineage>
        <taxon>Eukaryota</taxon>
        <taxon>Amoebozoa</taxon>
        <taxon>Evosea</taxon>
        <taxon>Archamoebae</taxon>
        <taxon>Mastigamoebida</taxon>
        <taxon>Entamoebidae</taxon>
        <taxon>Entamoeba</taxon>
    </lineage>
</organism>
<dbReference type="Proteomes" id="UP000014680">
    <property type="component" value="Unassembled WGS sequence"/>
</dbReference>
<keyword evidence="1" id="KW-1133">Transmembrane helix</keyword>
<protein>
    <submittedName>
        <fullName evidence="2">Uncharacterized protein</fullName>
    </submittedName>
</protein>
<proteinExistence type="predicted"/>
<feature type="transmembrane region" description="Helical" evidence="1">
    <location>
        <begin position="63"/>
        <end position="88"/>
    </location>
</feature>
<evidence type="ECO:0000313" key="2">
    <source>
        <dbReference type="EMBL" id="ELP88507.1"/>
    </source>
</evidence>
<dbReference type="VEuPathDB" id="AmoebaDB:EIN_344570"/>
<dbReference type="RefSeq" id="XP_004255278.1">
    <property type="nucleotide sequence ID" value="XM_004255230.1"/>
</dbReference>
<gene>
    <name evidence="2" type="ORF">EIN_344570</name>
</gene>
<keyword evidence="1" id="KW-0812">Transmembrane</keyword>
<name>A0A0A1U381_ENTIV</name>
<dbReference type="AlphaFoldDB" id="A0A0A1U381"/>